<evidence type="ECO:0000313" key="3">
    <source>
        <dbReference type="Proteomes" id="UP000054047"/>
    </source>
</evidence>
<name>A0A0C2GDU2_9BILA</name>
<organism evidence="2 3">
    <name type="scientific">Ancylostoma duodenale</name>
    <dbReference type="NCBI Taxonomy" id="51022"/>
    <lineage>
        <taxon>Eukaryota</taxon>
        <taxon>Metazoa</taxon>
        <taxon>Ecdysozoa</taxon>
        <taxon>Nematoda</taxon>
        <taxon>Chromadorea</taxon>
        <taxon>Rhabditida</taxon>
        <taxon>Rhabditina</taxon>
        <taxon>Rhabditomorpha</taxon>
        <taxon>Strongyloidea</taxon>
        <taxon>Ancylostomatidae</taxon>
        <taxon>Ancylostomatinae</taxon>
        <taxon>Ancylostoma</taxon>
    </lineage>
</organism>
<feature type="region of interest" description="Disordered" evidence="1">
    <location>
        <begin position="1"/>
        <end position="161"/>
    </location>
</feature>
<sequence length="161" mass="16594">STEGEKRKKAYAKKAKEGSSGSRDRKRTAEGRKKGRVTESGTQGNASDLWTGKRPTQSPEGSKSPEKPGRGTSRAAKKMKALLRKSKEGTPSAGTPTDLATASNILDLMGTVPQGSEPPPAPTPLGFGQEAEGSGGYEEVGPGKDNPPPPPPPAAASGGMW</sequence>
<evidence type="ECO:0000313" key="2">
    <source>
        <dbReference type="EMBL" id="KIH57074.1"/>
    </source>
</evidence>
<dbReference type="Proteomes" id="UP000054047">
    <property type="component" value="Unassembled WGS sequence"/>
</dbReference>
<feature type="compositionally biased region" description="Pro residues" evidence="1">
    <location>
        <begin position="145"/>
        <end position="154"/>
    </location>
</feature>
<dbReference type="EMBL" id="KN734864">
    <property type="protein sequence ID" value="KIH57074.1"/>
    <property type="molecule type" value="Genomic_DNA"/>
</dbReference>
<feature type="compositionally biased region" description="Polar residues" evidence="1">
    <location>
        <begin position="92"/>
        <end position="104"/>
    </location>
</feature>
<proteinExistence type="predicted"/>
<accession>A0A0C2GDU2</accession>
<keyword evidence="3" id="KW-1185">Reference proteome</keyword>
<evidence type="ECO:0000256" key="1">
    <source>
        <dbReference type="SAM" id="MobiDB-lite"/>
    </source>
</evidence>
<dbReference type="AlphaFoldDB" id="A0A0C2GDU2"/>
<gene>
    <name evidence="2" type="ORF">ANCDUO_12738</name>
</gene>
<feature type="non-terminal residue" evidence="2">
    <location>
        <position position="1"/>
    </location>
</feature>
<protein>
    <submittedName>
        <fullName evidence="2">Uncharacterized protein</fullName>
    </submittedName>
</protein>
<feature type="compositionally biased region" description="Basic residues" evidence="1">
    <location>
        <begin position="75"/>
        <end position="84"/>
    </location>
</feature>
<dbReference type="OrthoDB" id="10519939at2759"/>
<feature type="compositionally biased region" description="Polar residues" evidence="1">
    <location>
        <begin position="39"/>
        <end position="61"/>
    </location>
</feature>
<reference evidence="2 3" key="1">
    <citation type="submission" date="2013-12" db="EMBL/GenBank/DDBJ databases">
        <title>Draft genome of the parsitic nematode Ancylostoma duodenale.</title>
        <authorList>
            <person name="Mitreva M."/>
        </authorList>
    </citation>
    <scope>NUCLEOTIDE SEQUENCE [LARGE SCALE GENOMIC DNA]</scope>
    <source>
        <strain evidence="2 3">Zhejiang</strain>
    </source>
</reference>